<evidence type="ECO:0000313" key="3">
    <source>
        <dbReference type="Proteomes" id="UP000799441"/>
    </source>
</evidence>
<dbReference type="AlphaFoldDB" id="A0A9P4UV12"/>
<comment type="caution">
    <text evidence="2">The sequence shown here is derived from an EMBL/GenBank/DDBJ whole genome shotgun (WGS) entry which is preliminary data.</text>
</comment>
<gene>
    <name evidence="2" type="ORF">K431DRAFT_280405</name>
</gene>
<feature type="compositionally biased region" description="Basic and acidic residues" evidence="1">
    <location>
        <begin position="141"/>
        <end position="153"/>
    </location>
</feature>
<evidence type="ECO:0000256" key="1">
    <source>
        <dbReference type="SAM" id="MobiDB-lite"/>
    </source>
</evidence>
<dbReference type="Proteomes" id="UP000799441">
    <property type="component" value="Unassembled WGS sequence"/>
</dbReference>
<proteinExistence type="predicted"/>
<name>A0A9P4UV12_9PEZI</name>
<feature type="compositionally biased region" description="Basic and acidic residues" evidence="1">
    <location>
        <begin position="160"/>
        <end position="173"/>
    </location>
</feature>
<feature type="compositionally biased region" description="Acidic residues" evidence="1">
    <location>
        <begin position="53"/>
        <end position="66"/>
    </location>
</feature>
<sequence length="321" mass="36157">MASLISLFNRLLPFATPGTPLVQDLVHLASICTLLYFAPQIQEWVQQRQQQQEQEDDEYLENPEEPQQDHQPNGVEPQMIGDEAETNQQANDDQLPPPIDPQPQPGDVNAIEEGEPGPADRPHQTIAAQRNVGAKKAKSLARKDQRRAYHEFQRSQGEAQRARDAAGAAEREAALAQERARRKAREDAIAAERAREREQRRVAESAEREEDNRRRELVVEIVREGLASNRMVDLFKVARQVGGDVDEEWVERIIKASAGLLGRKGNVFTMITSTGWAVRVREDDMREFYARALTATEGQKEGKTLEELTLLLKGILSDTPS</sequence>
<feature type="compositionally biased region" description="Basic and acidic residues" evidence="1">
    <location>
        <begin position="184"/>
        <end position="209"/>
    </location>
</feature>
<organism evidence="2 3">
    <name type="scientific">Polychaeton citri CBS 116435</name>
    <dbReference type="NCBI Taxonomy" id="1314669"/>
    <lineage>
        <taxon>Eukaryota</taxon>
        <taxon>Fungi</taxon>
        <taxon>Dikarya</taxon>
        <taxon>Ascomycota</taxon>
        <taxon>Pezizomycotina</taxon>
        <taxon>Dothideomycetes</taxon>
        <taxon>Dothideomycetidae</taxon>
        <taxon>Capnodiales</taxon>
        <taxon>Capnodiaceae</taxon>
        <taxon>Polychaeton</taxon>
    </lineage>
</organism>
<reference evidence="2" key="1">
    <citation type="journal article" date="2020" name="Stud. Mycol.">
        <title>101 Dothideomycetes genomes: a test case for predicting lifestyles and emergence of pathogens.</title>
        <authorList>
            <person name="Haridas S."/>
            <person name="Albert R."/>
            <person name="Binder M."/>
            <person name="Bloem J."/>
            <person name="Labutti K."/>
            <person name="Salamov A."/>
            <person name="Andreopoulos B."/>
            <person name="Baker S."/>
            <person name="Barry K."/>
            <person name="Bills G."/>
            <person name="Bluhm B."/>
            <person name="Cannon C."/>
            <person name="Castanera R."/>
            <person name="Culley D."/>
            <person name="Daum C."/>
            <person name="Ezra D."/>
            <person name="Gonzalez J."/>
            <person name="Henrissat B."/>
            <person name="Kuo A."/>
            <person name="Liang C."/>
            <person name="Lipzen A."/>
            <person name="Lutzoni F."/>
            <person name="Magnuson J."/>
            <person name="Mondo S."/>
            <person name="Nolan M."/>
            <person name="Ohm R."/>
            <person name="Pangilinan J."/>
            <person name="Park H.-J."/>
            <person name="Ramirez L."/>
            <person name="Alfaro M."/>
            <person name="Sun H."/>
            <person name="Tritt A."/>
            <person name="Yoshinaga Y."/>
            <person name="Zwiers L.-H."/>
            <person name="Turgeon B."/>
            <person name="Goodwin S."/>
            <person name="Spatafora J."/>
            <person name="Crous P."/>
            <person name="Grigoriev I."/>
        </authorList>
    </citation>
    <scope>NUCLEOTIDE SEQUENCE</scope>
    <source>
        <strain evidence="2">CBS 116435</strain>
    </source>
</reference>
<dbReference type="OrthoDB" id="5397628at2759"/>
<accession>A0A9P4UV12</accession>
<feature type="region of interest" description="Disordered" evidence="1">
    <location>
        <begin position="47"/>
        <end position="209"/>
    </location>
</feature>
<evidence type="ECO:0000313" key="2">
    <source>
        <dbReference type="EMBL" id="KAF2726376.1"/>
    </source>
</evidence>
<dbReference type="EMBL" id="MU003765">
    <property type="protein sequence ID" value="KAF2726376.1"/>
    <property type="molecule type" value="Genomic_DNA"/>
</dbReference>
<keyword evidence="3" id="KW-1185">Reference proteome</keyword>
<feature type="compositionally biased region" description="Pro residues" evidence="1">
    <location>
        <begin position="95"/>
        <end position="104"/>
    </location>
</feature>
<protein>
    <submittedName>
        <fullName evidence="2">Uncharacterized protein</fullName>
    </submittedName>
</protein>